<dbReference type="OrthoDB" id="5638018at2"/>
<dbReference type="PANTHER" id="PTHR34129">
    <property type="entry name" value="BLR1139 PROTEIN"/>
    <property type="match status" value="1"/>
</dbReference>
<dbReference type="KEGG" id="msch:N508_001940"/>
<proteinExistence type="predicted"/>
<protein>
    <submittedName>
        <fullName evidence="1">Uncharacterized protein</fullName>
    </submittedName>
</protein>
<keyword evidence="2" id="KW-1185">Reference proteome</keyword>
<dbReference type="eggNOG" id="COG3502">
    <property type="taxonomic scope" value="Bacteria"/>
</dbReference>
<dbReference type="RefSeq" id="WP_023276870.1">
    <property type="nucleotide sequence ID" value="NZ_CP097562.1"/>
</dbReference>
<evidence type="ECO:0000313" key="1">
    <source>
        <dbReference type="EMBL" id="USF24846.1"/>
    </source>
</evidence>
<dbReference type="Pfam" id="PF06108">
    <property type="entry name" value="DUF952"/>
    <property type="match status" value="1"/>
</dbReference>
<sequence>MIIIVNVSEEYYEKIKEKSVFGKELLVETDFIHASTVEQFPLIIPRLEKNSLNFMVLFIDTDKLLSNIQWEYSKSLNQDFPHIYGEINKDAVVKAVKLSDYKK</sequence>
<dbReference type="PANTHER" id="PTHR34129:SF1">
    <property type="entry name" value="DUF952 DOMAIN-CONTAINING PROTEIN"/>
    <property type="match status" value="1"/>
</dbReference>
<dbReference type="EMBL" id="CP097562">
    <property type="protein sequence ID" value="USF24846.1"/>
    <property type="molecule type" value="Genomic_DNA"/>
</dbReference>
<dbReference type="InterPro" id="IPR009297">
    <property type="entry name" value="DUF952"/>
</dbReference>
<dbReference type="Gene3D" id="3.20.170.20">
    <property type="entry name" value="Protein of unknown function DUF952"/>
    <property type="match status" value="1"/>
</dbReference>
<dbReference type="AlphaFoldDB" id="V2QCR3"/>
<reference evidence="1" key="1">
    <citation type="journal article" date="2014" name="Genome Announc.">
        <title>Draft genome sequences of the altered schaedler flora, a defined bacterial community from gnotobiotic mice.</title>
        <authorList>
            <person name="Wannemuehler M.J."/>
            <person name="Overstreet A.M."/>
            <person name="Ward D.V."/>
            <person name="Phillips G.J."/>
        </authorList>
    </citation>
    <scope>NUCLEOTIDE SEQUENCE</scope>
    <source>
        <strain evidence="1">ASF457</strain>
    </source>
</reference>
<dbReference type="SUPFAM" id="SSF56399">
    <property type="entry name" value="ADP-ribosylation"/>
    <property type="match status" value="1"/>
</dbReference>
<organism evidence="1 2">
    <name type="scientific">Mucispirillum schaedleri ASF457</name>
    <dbReference type="NCBI Taxonomy" id="1379858"/>
    <lineage>
        <taxon>Bacteria</taxon>
        <taxon>Pseudomonadati</taxon>
        <taxon>Deferribacterota</taxon>
        <taxon>Deferribacteres</taxon>
        <taxon>Deferribacterales</taxon>
        <taxon>Mucispirillaceae</taxon>
        <taxon>Mucispirillum</taxon>
    </lineage>
</organism>
<dbReference type="Proteomes" id="UP000017429">
    <property type="component" value="Chromosome"/>
</dbReference>
<evidence type="ECO:0000313" key="2">
    <source>
        <dbReference type="Proteomes" id="UP000017429"/>
    </source>
</evidence>
<name>V2QCR3_9BACT</name>
<reference evidence="1" key="2">
    <citation type="submission" date="2022-05" db="EMBL/GenBank/DDBJ databases">
        <authorList>
            <person name="Proctor A.L."/>
            <person name="Phillips G.J."/>
            <person name="Wannemuehler M.J."/>
        </authorList>
    </citation>
    <scope>NUCLEOTIDE SEQUENCE</scope>
    <source>
        <strain evidence="1">ASF457</strain>
    </source>
</reference>
<reference evidence="1" key="3">
    <citation type="submission" date="2022-06" db="EMBL/GenBank/DDBJ databases">
        <title>Resources to Facilitate Use of the Altered Schaedler Flora (ASF) Mouse Model to Study Microbiome Function.</title>
        <authorList>
            <person name="Proctor A."/>
            <person name="Parvinroo S."/>
            <person name="Richie T."/>
            <person name="Jia X."/>
            <person name="Lee S.T.M."/>
            <person name="Karp P.D."/>
            <person name="Paley S."/>
            <person name="Kostic A.D."/>
            <person name="Pierre J.F."/>
            <person name="Wannemuehler M.J."/>
            <person name="Phillips G.J."/>
        </authorList>
    </citation>
    <scope>NUCLEOTIDE SEQUENCE</scope>
    <source>
        <strain evidence="1">ASF457</strain>
    </source>
</reference>
<gene>
    <name evidence="1" type="ORF">N508_001940</name>
</gene>
<accession>V2QCR3</accession>